<dbReference type="EMBL" id="CM042039">
    <property type="protein sequence ID" value="KAI3725628.1"/>
    <property type="molecule type" value="Genomic_DNA"/>
</dbReference>
<proteinExistence type="predicted"/>
<reference evidence="2" key="1">
    <citation type="journal article" date="2022" name="Mol. Ecol. Resour.">
        <title>The genomes of chicory, endive, great burdock and yacon provide insights into Asteraceae palaeo-polyploidization history and plant inulin production.</title>
        <authorList>
            <person name="Fan W."/>
            <person name="Wang S."/>
            <person name="Wang H."/>
            <person name="Wang A."/>
            <person name="Jiang F."/>
            <person name="Liu H."/>
            <person name="Zhao H."/>
            <person name="Xu D."/>
            <person name="Zhang Y."/>
        </authorList>
    </citation>
    <scope>NUCLEOTIDE SEQUENCE [LARGE SCALE GENOMIC DNA]</scope>
    <source>
        <strain evidence="2">cv. Yunnan</strain>
    </source>
</reference>
<keyword evidence="2" id="KW-1185">Reference proteome</keyword>
<protein>
    <submittedName>
        <fullName evidence="1">Uncharacterized protein</fullName>
    </submittedName>
</protein>
<evidence type="ECO:0000313" key="2">
    <source>
        <dbReference type="Proteomes" id="UP001056120"/>
    </source>
</evidence>
<gene>
    <name evidence="1" type="ORF">L1987_65419</name>
</gene>
<accession>A0ACB9BUE6</accession>
<name>A0ACB9BUE6_9ASTR</name>
<dbReference type="Proteomes" id="UP001056120">
    <property type="component" value="Linkage Group LG22"/>
</dbReference>
<sequence>MLCLLKSHDMLSFISPEAEHAQTQSGKEIVGEYWRSDAMVKVWILGSLSQETLKYVVKPNKDLSTAREIWEQLRTIYGPNPLLAERRKTLLEYMGNEKEKKVGKAQAELLLYDATIAHDFLSVERILSEKVITLSEKITISGNTALHLAVATTKKNWEFLQKMLNLATKDNLKLLDVRNSQGSTLLHVAAIIGDTEAAKMLVEKDKTLLYAKDNEDQTPVAKALSRNTDTYQYLRGCSIKHRDIELGDIGHSELLVNIISSKDHKSAYSLLEKTNGLPKETDIVLMAIAQNFPPKLNFWERIVSAVPDLLKFKFVESVKRKAEAYHYAVRLLDIICTYSVRKGTTPRLYLDFFNNAILEATRQNAEEFVQLCRYNVSYNGLRKLRNLSLL</sequence>
<organism evidence="1 2">
    <name type="scientific">Smallanthus sonchifolius</name>
    <dbReference type="NCBI Taxonomy" id="185202"/>
    <lineage>
        <taxon>Eukaryota</taxon>
        <taxon>Viridiplantae</taxon>
        <taxon>Streptophyta</taxon>
        <taxon>Embryophyta</taxon>
        <taxon>Tracheophyta</taxon>
        <taxon>Spermatophyta</taxon>
        <taxon>Magnoliopsida</taxon>
        <taxon>eudicotyledons</taxon>
        <taxon>Gunneridae</taxon>
        <taxon>Pentapetalae</taxon>
        <taxon>asterids</taxon>
        <taxon>campanulids</taxon>
        <taxon>Asterales</taxon>
        <taxon>Asteraceae</taxon>
        <taxon>Asteroideae</taxon>
        <taxon>Heliantheae alliance</taxon>
        <taxon>Millerieae</taxon>
        <taxon>Smallanthus</taxon>
    </lineage>
</organism>
<reference evidence="1 2" key="2">
    <citation type="journal article" date="2022" name="Mol. Ecol. Resour.">
        <title>The genomes of chicory, endive, great burdock and yacon provide insights into Asteraceae paleo-polyploidization history and plant inulin production.</title>
        <authorList>
            <person name="Fan W."/>
            <person name="Wang S."/>
            <person name="Wang H."/>
            <person name="Wang A."/>
            <person name="Jiang F."/>
            <person name="Liu H."/>
            <person name="Zhao H."/>
            <person name="Xu D."/>
            <person name="Zhang Y."/>
        </authorList>
    </citation>
    <scope>NUCLEOTIDE SEQUENCE [LARGE SCALE GENOMIC DNA]</scope>
    <source>
        <strain evidence="2">cv. Yunnan</strain>
        <tissue evidence="1">Leaves</tissue>
    </source>
</reference>
<comment type="caution">
    <text evidence="1">The sequence shown here is derived from an EMBL/GenBank/DDBJ whole genome shotgun (WGS) entry which is preliminary data.</text>
</comment>
<evidence type="ECO:0000313" key="1">
    <source>
        <dbReference type="EMBL" id="KAI3725628.1"/>
    </source>
</evidence>